<feature type="domain" description="FANCI helical" evidence="5">
    <location>
        <begin position="268"/>
        <end position="466"/>
    </location>
</feature>
<evidence type="ECO:0000259" key="4">
    <source>
        <dbReference type="Pfam" id="PF14678"/>
    </source>
</evidence>
<keyword evidence="7" id="KW-1185">Reference proteome</keyword>
<dbReference type="InterPro" id="IPR029312">
    <property type="entry name" value="FANCI_HD2"/>
</dbReference>
<dbReference type="Pfam" id="PF14676">
    <property type="entry name" value="FANCI_S2"/>
    <property type="match status" value="1"/>
</dbReference>
<name>A0A433DCB0_9FUNG</name>
<feature type="domain" description="FANCI solenoid 4" evidence="4">
    <location>
        <begin position="724"/>
        <end position="859"/>
    </location>
</feature>
<organism evidence="6 7">
    <name type="scientific">Jimgerdemannia flammicorona</name>
    <dbReference type="NCBI Taxonomy" id="994334"/>
    <lineage>
        <taxon>Eukaryota</taxon>
        <taxon>Fungi</taxon>
        <taxon>Fungi incertae sedis</taxon>
        <taxon>Mucoromycota</taxon>
        <taxon>Mucoromycotina</taxon>
        <taxon>Endogonomycetes</taxon>
        <taxon>Endogonales</taxon>
        <taxon>Endogonaceae</taxon>
        <taxon>Jimgerdemannia</taxon>
    </lineage>
</organism>
<accession>A0A433DCB0</accession>
<feature type="domain" description="FANCI solenoid 2" evidence="2">
    <location>
        <begin position="49"/>
        <end position="212"/>
    </location>
</feature>
<feature type="region of interest" description="Disordered" evidence="1">
    <location>
        <begin position="1008"/>
        <end position="1038"/>
    </location>
</feature>
<sequence length="1054" mass="118745">MPSLYRSYSSFRGRGTNIHFESSRIEATPITSIIQQIIKKTSFGWDQATQSLVQLGILIIDSFVPPAAWGKGTGAISIKKGAFMSPNDHACDLGVRILLEVFKIHDMVRTEILDQILSRIVSRSNSVMHFLVLLELIVTECPQTLLQYLPRIKETLDYLSFLPLATAEHLMKAIRPVIHLNSSFRDGLMLVLRKGMFAKDVEGRRIALSGFMQLLKIPASHVQFDGPSQRAFSQTGASSRSAVADTQALSLEILVLIMLWRDFATCPGMLRRCFSQQPEIRIALYDGLAELTLRRPELNSVIFEILYPQVCFFLKYYEADTGISAPIRVDLCVENALSGGVPRVLEPVYALLSSLCNAIVLLSSSKSADADNVVDSQQLADCEAKLVSLVQRLTKADMEDYELDKSADYNMGTNVGSRNNLYACLLLGCYEAMMEYTFRMGNSSVESSETILKLFKKFKQLFDVLKEKSVTDKGRKSTVSMADHSILSLECLTRLCQFAFVESGDHNQARVILRADADFVKYLTSVTQSHLSKLASITENPEELIYKHCVSLAEVFMEEFISNGNEDVATSQTSNLKDKKDKGKSILSIAIECFDAILHVVINCWPEKLADFIAIVVQAQVQREDVNLNDLLEVLIKKFQELVVVFTTERPPLYREAAYLLQGITLLSKQIEKASGEPSRHVDQLIVWIDKFSVEHAIEDNSIAKPVVILLVQLARDLSNFKTIEQLAQDVFAIAGSIELPPGEEELEYPDPHFSIVNGRTSYIVAGSVLSFLEQSYDELEWCLAKLKFSITVLDPESATQEMMLQRHVFENQIYQRMQNFMTINVHIEKSRLIGSTAEHLFRTVQKAYKVLLAMTKYVGFLVISNMDAFNLQHRSWAHSNVLSSPRGWLQNLVEPTKVSKHFVNVIILAGGDLTTWMYKFLTIYGASEEGTADANRKKGKGKGKATVNTKQKAKIMRESKMIPNLIFVVEQFERYLIQLGKKSKVNFMQYMKRSTARDFRIKVDQLQEMDQESDEDDDDPKNVVNAEDMDVDNPSANEVRPALASYCGMTILR</sequence>
<dbReference type="InterPro" id="IPR029313">
    <property type="entry name" value="FANCI_S3"/>
</dbReference>
<dbReference type="OrthoDB" id="195089at2759"/>
<feature type="domain" description="FANCI solenoid 4" evidence="4">
    <location>
        <begin position="896"/>
        <end position="1009"/>
    </location>
</feature>
<dbReference type="InterPro" id="IPR029314">
    <property type="entry name" value="FANCI_S4"/>
</dbReference>
<evidence type="ECO:0000259" key="3">
    <source>
        <dbReference type="Pfam" id="PF14677"/>
    </source>
</evidence>
<dbReference type="Pfam" id="PF14677">
    <property type="entry name" value="FANCI_S3"/>
    <property type="match status" value="1"/>
</dbReference>
<dbReference type="InterPro" id="IPR026171">
    <property type="entry name" value="FANCI"/>
</dbReference>
<evidence type="ECO:0000313" key="7">
    <source>
        <dbReference type="Proteomes" id="UP000268093"/>
    </source>
</evidence>
<feature type="domain" description="FANCI solenoid 3" evidence="3">
    <location>
        <begin position="486"/>
        <end position="711"/>
    </location>
</feature>
<comment type="caution">
    <text evidence="6">The sequence shown here is derived from an EMBL/GenBank/DDBJ whole genome shotgun (WGS) entry which is preliminary data.</text>
</comment>
<dbReference type="InterPro" id="IPR029315">
    <property type="entry name" value="FANCI_S2"/>
</dbReference>
<dbReference type="GO" id="GO:0070182">
    <property type="term" value="F:DNA polymerase binding"/>
    <property type="evidence" value="ECO:0007669"/>
    <property type="project" value="TreeGrafter"/>
</dbReference>
<dbReference type="AlphaFoldDB" id="A0A433DCB0"/>
<evidence type="ECO:0000259" key="2">
    <source>
        <dbReference type="Pfam" id="PF14676"/>
    </source>
</evidence>
<proteinExistence type="predicted"/>
<evidence type="ECO:0000256" key="1">
    <source>
        <dbReference type="SAM" id="MobiDB-lite"/>
    </source>
</evidence>
<reference evidence="6 7" key="1">
    <citation type="journal article" date="2018" name="New Phytol.">
        <title>Phylogenomics of Endogonaceae and evolution of mycorrhizas within Mucoromycota.</title>
        <authorList>
            <person name="Chang Y."/>
            <person name="Desiro A."/>
            <person name="Na H."/>
            <person name="Sandor L."/>
            <person name="Lipzen A."/>
            <person name="Clum A."/>
            <person name="Barry K."/>
            <person name="Grigoriev I.V."/>
            <person name="Martin F.M."/>
            <person name="Stajich J.E."/>
            <person name="Smith M.E."/>
            <person name="Bonito G."/>
            <person name="Spatafora J.W."/>
        </authorList>
    </citation>
    <scope>NUCLEOTIDE SEQUENCE [LARGE SCALE GENOMIC DNA]</scope>
    <source>
        <strain evidence="6 7">GMNB39</strain>
    </source>
</reference>
<dbReference type="Proteomes" id="UP000268093">
    <property type="component" value="Unassembled WGS sequence"/>
</dbReference>
<dbReference type="PANTHER" id="PTHR21818">
    <property type="entry name" value="BC025462 PROTEIN"/>
    <property type="match status" value="1"/>
</dbReference>
<evidence type="ECO:0000313" key="6">
    <source>
        <dbReference type="EMBL" id="RUP48470.1"/>
    </source>
</evidence>
<gene>
    <name evidence="6" type="ORF">BC936DRAFT_144524</name>
</gene>
<feature type="compositionally biased region" description="Acidic residues" evidence="1">
    <location>
        <begin position="1008"/>
        <end position="1020"/>
    </location>
</feature>
<dbReference type="Pfam" id="PF14680">
    <property type="entry name" value="FANCI_HD2"/>
    <property type="match status" value="1"/>
</dbReference>
<dbReference type="PANTHER" id="PTHR21818:SF0">
    <property type="entry name" value="FANCONI ANEMIA GROUP I PROTEIN"/>
    <property type="match status" value="1"/>
</dbReference>
<dbReference type="EMBL" id="RBNI01003319">
    <property type="protein sequence ID" value="RUP48470.1"/>
    <property type="molecule type" value="Genomic_DNA"/>
</dbReference>
<evidence type="ECO:0000259" key="5">
    <source>
        <dbReference type="Pfam" id="PF14680"/>
    </source>
</evidence>
<protein>
    <submittedName>
        <fullName evidence="6">FANCI solenoid 2-domain-containing protein</fullName>
    </submittedName>
</protein>
<dbReference type="Pfam" id="PF14678">
    <property type="entry name" value="FANCI_S4"/>
    <property type="match status" value="2"/>
</dbReference>
<dbReference type="GO" id="GO:0006281">
    <property type="term" value="P:DNA repair"/>
    <property type="evidence" value="ECO:0007669"/>
    <property type="project" value="InterPro"/>
</dbReference>